<dbReference type="STRING" id="1520.LF65_02521"/>
<dbReference type="InterPro" id="IPR008920">
    <property type="entry name" value="TF_FadR/GntR_C"/>
</dbReference>
<evidence type="ECO:0000256" key="2">
    <source>
        <dbReference type="ARBA" id="ARBA00023125"/>
    </source>
</evidence>
<dbReference type="SMART" id="SM00895">
    <property type="entry name" value="FCD"/>
    <property type="match status" value="1"/>
</dbReference>
<dbReference type="InterPro" id="IPR011711">
    <property type="entry name" value="GntR_C"/>
</dbReference>
<evidence type="ECO:0000313" key="5">
    <source>
        <dbReference type="Proteomes" id="UP000031866"/>
    </source>
</evidence>
<evidence type="ECO:0000256" key="3">
    <source>
        <dbReference type="ARBA" id="ARBA00023163"/>
    </source>
</evidence>
<dbReference type="Gene3D" id="1.10.10.10">
    <property type="entry name" value="Winged helix-like DNA-binding domain superfamily/Winged helix DNA-binding domain"/>
    <property type="match status" value="1"/>
</dbReference>
<dbReference type="Pfam" id="PF07729">
    <property type="entry name" value="FCD"/>
    <property type="match status" value="1"/>
</dbReference>
<dbReference type="PROSITE" id="PS50949">
    <property type="entry name" value="HTH_GNTR"/>
    <property type="match status" value="1"/>
</dbReference>
<protein>
    <submittedName>
        <fullName evidence="4">GntR family transcriptional regulator</fullName>
    </submittedName>
</protein>
<dbReference type="SMART" id="SM00345">
    <property type="entry name" value="HTH_GNTR"/>
    <property type="match status" value="1"/>
</dbReference>
<dbReference type="GO" id="GO:0003677">
    <property type="term" value="F:DNA binding"/>
    <property type="evidence" value="ECO:0007669"/>
    <property type="project" value="UniProtKB-KW"/>
</dbReference>
<reference evidence="5" key="1">
    <citation type="submission" date="2014-12" db="EMBL/GenBank/DDBJ databases">
        <title>Genome sequence of Clostridium beijerinckii strain 59B.</title>
        <authorList>
            <person name="Little G.T."/>
            <person name="Minton N.P."/>
        </authorList>
    </citation>
    <scope>NUCLEOTIDE SEQUENCE [LARGE SCALE GENOMIC DNA]</scope>
    <source>
        <strain evidence="5">59B</strain>
    </source>
</reference>
<sequence length="232" mass="26934">MLVPNKNPKVYDQVIEKIKDKIKYGEIKKGDKLPTEREMAESLEVSRASVREAMRALEVIGLIESRHGAGNYIRTNFNNSLLEPLSIMFMLQESSPKEMYDLRETLELQCSKLAAKNIDDSELKLLTELLDKMYVASSEEESVELDIKFHQLIAKASRNVLLINVLNVISQLVDEFIRNARMQIFHEGNTKESLLWIHENLLRNLKKRDESLAYNAMQEHFDLIRKSYGYEN</sequence>
<dbReference type="SUPFAM" id="SSF46785">
    <property type="entry name" value="Winged helix' DNA-binding domain"/>
    <property type="match status" value="1"/>
</dbReference>
<keyword evidence="1" id="KW-0805">Transcription regulation</keyword>
<dbReference type="InterPro" id="IPR036388">
    <property type="entry name" value="WH-like_DNA-bd_sf"/>
</dbReference>
<organism evidence="4 5">
    <name type="scientific">Clostridium beijerinckii</name>
    <name type="common">Clostridium MP</name>
    <dbReference type="NCBI Taxonomy" id="1520"/>
    <lineage>
        <taxon>Bacteria</taxon>
        <taxon>Bacillati</taxon>
        <taxon>Bacillota</taxon>
        <taxon>Clostridia</taxon>
        <taxon>Eubacteriales</taxon>
        <taxon>Clostridiaceae</taxon>
        <taxon>Clostridium</taxon>
    </lineage>
</organism>
<dbReference type="PANTHER" id="PTHR43537">
    <property type="entry name" value="TRANSCRIPTIONAL REGULATOR, GNTR FAMILY"/>
    <property type="match status" value="1"/>
</dbReference>
<dbReference type="PANTHER" id="PTHR43537:SF43">
    <property type="entry name" value="GNTR-FAMILY TRANSCRIPTIONAL REGULATOR"/>
    <property type="match status" value="1"/>
</dbReference>
<dbReference type="SUPFAM" id="SSF48008">
    <property type="entry name" value="GntR ligand-binding domain-like"/>
    <property type="match status" value="1"/>
</dbReference>
<gene>
    <name evidence="4" type="ORF">LF65_02521</name>
</gene>
<dbReference type="Proteomes" id="UP000031866">
    <property type="component" value="Chromosome"/>
</dbReference>
<dbReference type="CDD" id="cd07377">
    <property type="entry name" value="WHTH_GntR"/>
    <property type="match status" value="1"/>
</dbReference>
<dbReference type="OrthoDB" id="9799482at2"/>
<dbReference type="RefSeq" id="WP_041896387.1">
    <property type="nucleotide sequence ID" value="NZ_CP010086.2"/>
</dbReference>
<dbReference type="KEGG" id="cbei:LF65_02521"/>
<name>A0A0B5QQC8_CLOBE</name>
<dbReference type="AlphaFoldDB" id="A0A0B5QQC8"/>
<dbReference type="InterPro" id="IPR036390">
    <property type="entry name" value="WH_DNA-bd_sf"/>
</dbReference>
<dbReference type="EMBL" id="CP010086">
    <property type="protein sequence ID" value="AJG99103.1"/>
    <property type="molecule type" value="Genomic_DNA"/>
</dbReference>
<dbReference type="InterPro" id="IPR000524">
    <property type="entry name" value="Tscrpt_reg_HTH_GntR"/>
</dbReference>
<evidence type="ECO:0000256" key="1">
    <source>
        <dbReference type="ARBA" id="ARBA00023015"/>
    </source>
</evidence>
<evidence type="ECO:0000313" key="4">
    <source>
        <dbReference type="EMBL" id="AJG99103.1"/>
    </source>
</evidence>
<dbReference type="GO" id="GO:0003700">
    <property type="term" value="F:DNA-binding transcription factor activity"/>
    <property type="evidence" value="ECO:0007669"/>
    <property type="project" value="InterPro"/>
</dbReference>
<dbReference type="Pfam" id="PF00392">
    <property type="entry name" value="GntR"/>
    <property type="match status" value="1"/>
</dbReference>
<proteinExistence type="predicted"/>
<dbReference type="PRINTS" id="PR00035">
    <property type="entry name" value="HTHGNTR"/>
</dbReference>
<accession>A0A0B5QQC8</accession>
<dbReference type="Gene3D" id="1.20.120.530">
    <property type="entry name" value="GntR ligand-binding domain-like"/>
    <property type="match status" value="1"/>
</dbReference>
<keyword evidence="3" id="KW-0804">Transcription</keyword>
<keyword evidence="2" id="KW-0238">DNA-binding</keyword>